<evidence type="ECO:0000259" key="7">
    <source>
        <dbReference type="PROSITE" id="PS00260"/>
    </source>
</evidence>
<feature type="domain" description="Glucagon / GIP / secretin / VIP family" evidence="7">
    <location>
        <begin position="302"/>
        <end position="324"/>
    </location>
</feature>
<evidence type="ECO:0000256" key="6">
    <source>
        <dbReference type="SAM" id="MobiDB-lite"/>
    </source>
</evidence>
<evidence type="ECO:0000256" key="3">
    <source>
        <dbReference type="ARBA" id="ARBA00014902"/>
    </source>
</evidence>
<sequence>PQNELLPKRLSLGASIIHVPARSSPAQNRSRRFSVTYICAGKGSPGLGGWVGVAAGVGRRTSHPSILSGSGPPPSGLRVASVSSPRAVLAPARSCLWGKFKSQASSGAVLLGGQGYEAGGDAWASQCHWRLGPGRGDTSPSRGVGISAESSFLLIPLPPPCPRGRGSSPRGIFRKKENRGALWGFRPCRDRDGRVLTTPSAPGYSGRPEDEAYDEDGNPLQDFYDSDPPGVGGPASTLRDAYALYYPAEERDVAHGILNKAYRKVLDQLSARKYLQTLMAKSVGGNLDGGAEDDSEPLSKRHSDGIFTDSYSRYRKQMAVKKYLAAVLGKRYKQRVKNKGRRIAYL</sequence>
<keyword evidence="4" id="KW-0964">Secreted</keyword>
<dbReference type="PANTHER" id="PTHR11213">
    <property type="entry name" value="GLUCAGON-FAMILY NEUROPEPTIDE"/>
    <property type="match status" value="1"/>
</dbReference>
<comment type="similarity">
    <text evidence="2">Belongs to the glucagon family.</text>
</comment>
<dbReference type="InterPro" id="IPR046963">
    <property type="entry name" value="VIP/GHRH-like"/>
</dbReference>
<comment type="function">
    <text evidence="5">PACAP is a neuropeptide involved in diverse array of physiological processes through activating the PACAP subfamily of class B1 G protein-coupled receptors: VIP receptor 1 (VIPR1), VIP receptor 2 (VIPR2), and PACAP type I receptor (ADCYAP1R1). Exerts neuroprotective and general cytoprotective effects due to anti-apoptotic, anti-inflammatory, and antioxidant actions. Promotes neuron projection development through the RAPGEF2/Rap1/B-Raf/ERK pathway. In chromaffin cells, induces long-lasting increase of intracellular calcium concentrations and neuroendocrine secretion. Involved in the control of glucose homeostasis, induces insulin secretion by pancreatic beta cells. PACAP exists in two bioactive forms from proteolysis of the same precursor protein, PACAP27 and PACAP38, which differ by eleven amino acid residues in the C-terminus.</text>
</comment>
<dbReference type="GO" id="GO:0005184">
    <property type="term" value="F:neuropeptide hormone activity"/>
    <property type="evidence" value="ECO:0007669"/>
    <property type="project" value="InterPro"/>
</dbReference>
<comment type="subcellular location">
    <subcellularLocation>
        <location evidence="1">Secreted</location>
    </subcellularLocation>
</comment>
<dbReference type="AlphaFoldDB" id="A0A8D0S6B4"/>
<dbReference type="Gene3D" id="6.10.250.590">
    <property type="match status" value="1"/>
</dbReference>
<accession>A0A8D0S6B4</accession>
<name>A0A8D0S6B4_PIG</name>
<dbReference type="PROSITE" id="PS00260">
    <property type="entry name" value="GLUCAGON"/>
    <property type="match status" value="1"/>
</dbReference>
<dbReference type="InterPro" id="IPR000532">
    <property type="entry name" value="Glucagon_GIP_secretin_VIP"/>
</dbReference>
<dbReference type="GO" id="GO:0016521">
    <property type="term" value="F:pituitary adenylate cyclase activating polypeptide activity"/>
    <property type="evidence" value="ECO:0007669"/>
    <property type="project" value="UniProtKB-ARBA"/>
</dbReference>
<dbReference type="GO" id="GO:0007189">
    <property type="term" value="P:adenylate cyclase-activating G protein-coupled receptor signaling pathway"/>
    <property type="evidence" value="ECO:0007669"/>
    <property type="project" value="UniProtKB-ARBA"/>
</dbReference>
<reference evidence="8" key="1">
    <citation type="submission" date="2025-08" db="UniProtKB">
        <authorList>
            <consortium name="Ensembl"/>
        </authorList>
    </citation>
    <scope>IDENTIFICATION</scope>
</reference>
<protein>
    <recommendedName>
        <fullName evidence="3">Pituitary adenylate cyclase-activating polypeptide</fullName>
    </recommendedName>
</protein>
<evidence type="ECO:0000313" key="8">
    <source>
        <dbReference type="Ensembl" id="ENSSSCP00025026007.1"/>
    </source>
</evidence>
<feature type="region of interest" description="Disordered" evidence="6">
    <location>
        <begin position="193"/>
        <end position="220"/>
    </location>
</feature>
<gene>
    <name evidence="8" type="primary">ADCYAP1</name>
</gene>
<dbReference type="Pfam" id="PF00123">
    <property type="entry name" value="Hormone_2"/>
    <property type="match status" value="2"/>
</dbReference>
<evidence type="ECO:0000313" key="9">
    <source>
        <dbReference type="Proteomes" id="UP000694727"/>
    </source>
</evidence>
<dbReference type="Ensembl" id="ENSSSCT00025061237.1">
    <property type="protein sequence ID" value="ENSSSCP00025026007.1"/>
    <property type="gene ID" value="ENSSSCG00025045047.1"/>
</dbReference>
<dbReference type="PANTHER" id="PTHR11213:SF1">
    <property type="entry name" value="PITUITARY ADENYLATE CYCLASE-ACTIVATING POLYPEPTIDE"/>
    <property type="match status" value="1"/>
</dbReference>
<evidence type="ECO:0000256" key="5">
    <source>
        <dbReference type="ARBA" id="ARBA00049945"/>
    </source>
</evidence>
<dbReference type="GO" id="GO:0032880">
    <property type="term" value="P:regulation of protein localization"/>
    <property type="evidence" value="ECO:0007669"/>
    <property type="project" value="UniProtKB-ARBA"/>
</dbReference>
<evidence type="ECO:0000256" key="4">
    <source>
        <dbReference type="ARBA" id="ARBA00022525"/>
    </source>
</evidence>
<organism evidence="8 9">
    <name type="scientific">Sus scrofa</name>
    <name type="common">Pig</name>
    <dbReference type="NCBI Taxonomy" id="9823"/>
    <lineage>
        <taxon>Eukaryota</taxon>
        <taxon>Metazoa</taxon>
        <taxon>Chordata</taxon>
        <taxon>Craniata</taxon>
        <taxon>Vertebrata</taxon>
        <taxon>Euteleostomi</taxon>
        <taxon>Mammalia</taxon>
        <taxon>Eutheria</taxon>
        <taxon>Laurasiatheria</taxon>
        <taxon>Artiodactyla</taxon>
        <taxon>Suina</taxon>
        <taxon>Suidae</taxon>
        <taxon>Sus</taxon>
    </lineage>
</organism>
<evidence type="ECO:0000256" key="1">
    <source>
        <dbReference type="ARBA" id="ARBA00004613"/>
    </source>
</evidence>
<proteinExistence type="inferred from homology"/>
<dbReference type="SMART" id="SM00070">
    <property type="entry name" value="GLUCA"/>
    <property type="match status" value="2"/>
</dbReference>
<evidence type="ECO:0000256" key="2">
    <source>
        <dbReference type="ARBA" id="ARBA00008369"/>
    </source>
</evidence>
<dbReference type="GO" id="GO:0005576">
    <property type="term" value="C:extracellular region"/>
    <property type="evidence" value="ECO:0007669"/>
    <property type="project" value="UniProtKB-SubCell"/>
</dbReference>
<dbReference type="Proteomes" id="UP000694727">
    <property type="component" value="Unplaced"/>
</dbReference>